<evidence type="ECO:0000313" key="9">
    <source>
        <dbReference type="Proteomes" id="UP000054558"/>
    </source>
</evidence>
<dbReference type="InterPro" id="IPR012677">
    <property type="entry name" value="Nucleotide-bd_a/b_plait_sf"/>
</dbReference>
<dbReference type="EMBL" id="DF237109">
    <property type="protein sequence ID" value="GAQ83758.1"/>
    <property type="molecule type" value="Genomic_DNA"/>
</dbReference>
<dbReference type="PROSITE" id="PS50102">
    <property type="entry name" value="RRM"/>
    <property type="match status" value="2"/>
</dbReference>
<organism evidence="8 9">
    <name type="scientific">Klebsormidium nitens</name>
    <name type="common">Green alga</name>
    <name type="synonym">Ulothrix nitens</name>
    <dbReference type="NCBI Taxonomy" id="105231"/>
    <lineage>
        <taxon>Eukaryota</taxon>
        <taxon>Viridiplantae</taxon>
        <taxon>Streptophyta</taxon>
        <taxon>Klebsormidiophyceae</taxon>
        <taxon>Klebsormidiales</taxon>
        <taxon>Klebsormidiaceae</taxon>
        <taxon>Klebsormidium</taxon>
    </lineage>
</organism>
<dbReference type="CDD" id="cd12394">
    <property type="entry name" value="RRM1_RBM34"/>
    <property type="match status" value="1"/>
</dbReference>
<dbReference type="GO" id="GO:0005634">
    <property type="term" value="C:nucleus"/>
    <property type="evidence" value="ECO:0000318"/>
    <property type="project" value="GO_Central"/>
</dbReference>
<evidence type="ECO:0000256" key="1">
    <source>
        <dbReference type="ARBA" id="ARBA00004604"/>
    </source>
</evidence>
<comment type="subcellular location">
    <subcellularLocation>
        <location evidence="1">Nucleus</location>
        <location evidence="1">Nucleolus</location>
    </subcellularLocation>
</comment>
<evidence type="ECO:0000256" key="4">
    <source>
        <dbReference type="ARBA" id="ARBA00023242"/>
    </source>
</evidence>
<name>A0A1Y1I6M9_KLENI</name>
<gene>
    <name evidence="8" type="ORF">KFL_001600280</name>
</gene>
<dbReference type="SMART" id="SM00360">
    <property type="entry name" value="RRM"/>
    <property type="match status" value="2"/>
</dbReference>
<protein>
    <recommendedName>
        <fullName evidence="7">RRM domain-containing protein</fullName>
    </recommendedName>
</protein>
<dbReference type="OrthoDB" id="442677at2759"/>
<dbReference type="SUPFAM" id="SSF54928">
    <property type="entry name" value="RNA-binding domain, RBD"/>
    <property type="match status" value="2"/>
</dbReference>
<feature type="compositionally biased region" description="Low complexity" evidence="6">
    <location>
        <begin position="523"/>
        <end position="539"/>
    </location>
</feature>
<dbReference type="GO" id="GO:0005730">
    <property type="term" value="C:nucleolus"/>
    <property type="evidence" value="ECO:0007669"/>
    <property type="project" value="UniProtKB-SubCell"/>
</dbReference>
<reference evidence="8 9" key="1">
    <citation type="journal article" date="2014" name="Nat. Commun.">
        <title>Klebsormidium flaccidum genome reveals primary factors for plant terrestrial adaptation.</title>
        <authorList>
            <person name="Hori K."/>
            <person name="Maruyama F."/>
            <person name="Fujisawa T."/>
            <person name="Togashi T."/>
            <person name="Yamamoto N."/>
            <person name="Seo M."/>
            <person name="Sato S."/>
            <person name="Yamada T."/>
            <person name="Mori H."/>
            <person name="Tajima N."/>
            <person name="Moriyama T."/>
            <person name="Ikeuchi M."/>
            <person name="Watanabe M."/>
            <person name="Wada H."/>
            <person name="Kobayashi K."/>
            <person name="Saito M."/>
            <person name="Masuda T."/>
            <person name="Sasaki-Sekimoto Y."/>
            <person name="Mashiguchi K."/>
            <person name="Awai K."/>
            <person name="Shimojima M."/>
            <person name="Masuda S."/>
            <person name="Iwai M."/>
            <person name="Nobusawa T."/>
            <person name="Narise T."/>
            <person name="Kondo S."/>
            <person name="Saito H."/>
            <person name="Sato R."/>
            <person name="Murakawa M."/>
            <person name="Ihara Y."/>
            <person name="Oshima-Yamada Y."/>
            <person name="Ohtaka K."/>
            <person name="Satoh M."/>
            <person name="Sonobe K."/>
            <person name="Ishii M."/>
            <person name="Ohtani R."/>
            <person name="Kanamori-Sato M."/>
            <person name="Honoki R."/>
            <person name="Miyazaki D."/>
            <person name="Mochizuki H."/>
            <person name="Umetsu J."/>
            <person name="Higashi K."/>
            <person name="Shibata D."/>
            <person name="Kamiya Y."/>
            <person name="Sato N."/>
            <person name="Nakamura Y."/>
            <person name="Tabata S."/>
            <person name="Ida S."/>
            <person name="Kurokawa K."/>
            <person name="Ohta H."/>
        </authorList>
    </citation>
    <scope>NUCLEOTIDE SEQUENCE [LARGE SCALE GENOMIC DNA]</scope>
    <source>
        <strain evidence="8 9">NIES-2285</strain>
    </source>
</reference>
<dbReference type="InterPro" id="IPR000504">
    <property type="entry name" value="RRM_dom"/>
</dbReference>
<dbReference type="Pfam" id="PF00076">
    <property type="entry name" value="RRM_1"/>
    <property type="match status" value="2"/>
</dbReference>
<feature type="region of interest" description="Disordered" evidence="6">
    <location>
        <begin position="1"/>
        <end position="313"/>
    </location>
</feature>
<dbReference type="Proteomes" id="UP000054558">
    <property type="component" value="Unassembled WGS sequence"/>
</dbReference>
<dbReference type="PANTHER" id="PTHR23236:SF25">
    <property type="entry name" value="RNA-BINDING PROTEIN 34"/>
    <property type="match status" value="1"/>
</dbReference>
<evidence type="ECO:0000256" key="5">
    <source>
        <dbReference type="PROSITE-ProRule" id="PRU00176"/>
    </source>
</evidence>
<evidence type="ECO:0000256" key="6">
    <source>
        <dbReference type="SAM" id="MobiDB-lite"/>
    </source>
</evidence>
<proteinExistence type="inferred from homology"/>
<feature type="domain" description="RRM" evidence="7">
    <location>
        <begin position="425"/>
        <end position="508"/>
    </location>
</feature>
<dbReference type="AlphaFoldDB" id="A0A1Y1I6M9"/>
<feature type="compositionally biased region" description="Basic and acidic residues" evidence="6">
    <location>
        <begin position="288"/>
        <end position="299"/>
    </location>
</feature>
<dbReference type="Gene3D" id="3.30.70.330">
    <property type="match status" value="2"/>
</dbReference>
<keyword evidence="4" id="KW-0539">Nucleus</keyword>
<dbReference type="InterPro" id="IPR035979">
    <property type="entry name" value="RBD_domain_sf"/>
</dbReference>
<dbReference type="STRING" id="105231.A0A1Y1I6M9"/>
<feature type="region of interest" description="Disordered" evidence="6">
    <location>
        <begin position="502"/>
        <end position="669"/>
    </location>
</feature>
<dbReference type="PANTHER" id="PTHR23236">
    <property type="entry name" value="EUKARYOTIC TRANSLATION INITIATION FACTOR 4B/4H"/>
    <property type="match status" value="1"/>
</dbReference>
<accession>A0A1Y1I6M9</accession>
<evidence type="ECO:0000256" key="3">
    <source>
        <dbReference type="ARBA" id="ARBA00022884"/>
    </source>
</evidence>
<evidence type="ECO:0000256" key="2">
    <source>
        <dbReference type="ARBA" id="ARBA00007077"/>
    </source>
</evidence>
<feature type="compositionally biased region" description="Basic and acidic residues" evidence="6">
    <location>
        <begin position="165"/>
        <end position="185"/>
    </location>
</feature>
<keyword evidence="3 5" id="KW-0694">RNA-binding</keyword>
<evidence type="ECO:0000259" key="7">
    <source>
        <dbReference type="PROSITE" id="PS50102"/>
    </source>
</evidence>
<evidence type="ECO:0000313" key="8">
    <source>
        <dbReference type="EMBL" id="GAQ83758.1"/>
    </source>
</evidence>
<keyword evidence="9" id="KW-1185">Reference proteome</keyword>
<feature type="domain" description="RRM" evidence="7">
    <location>
        <begin position="314"/>
        <end position="408"/>
    </location>
</feature>
<feature type="compositionally biased region" description="Basic and acidic residues" evidence="6">
    <location>
        <begin position="226"/>
        <end position="244"/>
    </location>
</feature>
<dbReference type="GO" id="GO:0003729">
    <property type="term" value="F:mRNA binding"/>
    <property type="evidence" value="ECO:0000318"/>
    <property type="project" value="GO_Central"/>
</dbReference>
<comment type="similarity">
    <text evidence="2">Belongs to the RRM RBM34 family.</text>
</comment>
<sequence>MTSLFGNLFGGPEHSKGLFSSSNAFRRRADEHGSAQSGDSDGVLPRMAPTEGGAGGKGEEEHPKKMKRQDAMQNKMQKVQRTEFDTSKSAAETKSMEQVDEQADRKKKRGAGRASEAEKDVVAATHAGHQAAKKAKRGTENASFPGEQGPHLHQEKQPDAGVVSRADKGQAEGEHRAKQGKAERRAGKRQGPLQSGATLLASQRGGVLKSEPKEAQQVVAANGSELGHEEALERLALRQRAEQVRRKRGRGDEGEEAPARHAGEQEDAPDAPVTKKKKARPSGDSDDDVRGEAAVEKRQAAKRRKRSEKDKLPRTVFVGNLPASVKKKELKKEFAQYGPVESVRLRSLALQESKLPRKAAVLTGQVSDVKDSVNAYVVFEDEETSRKALAHNMKEYLGRHLRVDVAAPVRRAEGAAPSVEYDRLLSVFVGNLPFDVKDEEVIAAFSGAGAPSELQGALEAVRVVRDKATGLGKGIAYVMFKSRAASKVAIASSITVRDRPLRLTRPGAKLKARTKLTTSSGKARSASARPQPQRAAAPQGGTHPKGRASWEGAYAKKADGKPGKGGGRAEVAGPRGKGSKQAGATKGKKTPSGAEGQPENRKRAGKRPAVAARKAKVWTPTSAASPKGGSVKVREKRRLPQGKDGPSKKADRKKASKGTASFQVKGRKQ</sequence>
<dbReference type="OMA" id="TPENTHK"/>
<feature type="compositionally biased region" description="Polar residues" evidence="6">
    <location>
        <begin position="192"/>
        <end position="201"/>
    </location>
</feature>